<dbReference type="SUPFAM" id="SSF55811">
    <property type="entry name" value="Nudix"/>
    <property type="match status" value="1"/>
</dbReference>
<evidence type="ECO:0000313" key="23">
    <source>
        <dbReference type="EMBL" id="NHN57158.1"/>
    </source>
</evidence>
<gene>
    <name evidence="23" type="ORF">G9U51_15410</name>
</gene>
<evidence type="ECO:0000313" key="24">
    <source>
        <dbReference type="Proteomes" id="UP000744769"/>
    </source>
</evidence>
<dbReference type="Proteomes" id="UP000744769">
    <property type="component" value="Unassembled WGS sequence"/>
</dbReference>
<evidence type="ECO:0000256" key="21">
    <source>
        <dbReference type="ARBA" id="ARBA00053094"/>
    </source>
</evidence>
<keyword evidence="24" id="KW-1185">Reference proteome</keyword>
<comment type="subunit">
    <text evidence="3">Monomer.</text>
</comment>
<name>A0A967B2L7_9MICO</name>
<sequence>MTVPAKLLCLALVIDRQGGRILLGHKLRGIGMGKIVGLGGHLEPGETARAAAARELEEESGLVVPEAALVEVARVWFDFASPDWPPFDVAVFTADTWTGEIRDCDEIEPAWYRLDALPWERMWDDNRIWLPHVLRGEAVDTRIGYDLSGERVVSVQLTVR</sequence>
<evidence type="ECO:0000256" key="3">
    <source>
        <dbReference type="ARBA" id="ARBA00011245"/>
    </source>
</evidence>
<evidence type="ECO:0000256" key="1">
    <source>
        <dbReference type="ARBA" id="ARBA00001946"/>
    </source>
</evidence>
<reference evidence="23" key="1">
    <citation type="submission" date="2020-03" db="EMBL/GenBank/DDBJ databases">
        <title>Draft sequencing of Calidifontibacter sp. DB0510.</title>
        <authorList>
            <person name="Kim D.-U."/>
        </authorList>
    </citation>
    <scope>NUCLEOTIDE SEQUENCE</scope>
    <source>
        <strain evidence="23">DB0510</strain>
    </source>
</reference>
<dbReference type="InterPro" id="IPR020084">
    <property type="entry name" value="NUDIX_hydrolase_CS"/>
</dbReference>
<dbReference type="PRINTS" id="PR01403">
    <property type="entry name" value="8OXTPHPHTASE"/>
</dbReference>
<feature type="domain" description="Nudix hydrolase" evidence="22">
    <location>
        <begin position="4"/>
        <end position="131"/>
    </location>
</feature>
<evidence type="ECO:0000256" key="4">
    <source>
        <dbReference type="ARBA" id="ARBA00022723"/>
    </source>
</evidence>
<dbReference type="Gene3D" id="3.90.79.10">
    <property type="entry name" value="Nucleoside Triphosphate Pyrophosphohydrolase"/>
    <property type="match status" value="1"/>
</dbReference>
<evidence type="ECO:0000256" key="20">
    <source>
        <dbReference type="ARBA" id="ARBA00049032"/>
    </source>
</evidence>
<accession>A0A967B2L7</accession>
<organism evidence="23 24">
    <name type="scientific">Metallococcus carri</name>
    <dbReference type="NCBI Taxonomy" id="1656884"/>
    <lineage>
        <taxon>Bacteria</taxon>
        <taxon>Bacillati</taxon>
        <taxon>Actinomycetota</taxon>
        <taxon>Actinomycetes</taxon>
        <taxon>Micrococcales</taxon>
        <taxon>Dermacoccaceae</taxon>
        <taxon>Metallococcus</taxon>
    </lineage>
</organism>
<evidence type="ECO:0000256" key="13">
    <source>
        <dbReference type="ARBA" id="ARBA00029673"/>
    </source>
</evidence>
<dbReference type="PANTHER" id="PTHR43758:SF2">
    <property type="entry name" value="OXIDIZED PURINE NUCLEOSIDE TRIPHOSPHATE HYDROLASE"/>
    <property type="match status" value="1"/>
</dbReference>
<evidence type="ECO:0000256" key="8">
    <source>
        <dbReference type="ARBA" id="ARBA00024459"/>
    </source>
</evidence>
<dbReference type="GO" id="GO:0046872">
    <property type="term" value="F:metal ion binding"/>
    <property type="evidence" value="ECO:0007669"/>
    <property type="project" value="UniProtKB-KW"/>
</dbReference>
<evidence type="ECO:0000256" key="9">
    <source>
        <dbReference type="ARBA" id="ARBA00024486"/>
    </source>
</evidence>
<comment type="catalytic activity">
    <reaction evidence="19">
        <text>O(6)-methyl-dGTP + H2O = O(6)-methyl-dGMP + diphosphate + H(+)</text>
        <dbReference type="Rhea" id="RHEA:67600"/>
        <dbReference type="ChEBI" id="CHEBI:15377"/>
        <dbReference type="ChEBI" id="CHEBI:15378"/>
        <dbReference type="ChEBI" id="CHEBI:33019"/>
        <dbReference type="ChEBI" id="CHEBI:169974"/>
        <dbReference type="ChEBI" id="CHEBI:169975"/>
    </reaction>
    <physiologicalReaction direction="left-to-right" evidence="19">
        <dbReference type="Rhea" id="RHEA:67601"/>
    </physiologicalReaction>
</comment>
<evidence type="ECO:0000256" key="18">
    <source>
        <dbReference type="ARBA" id="ARBA00048002"/>
    </source>
</evidence>
<dbReference type="RefSeq" id="WP_166198156.1">
    <property type="nucleotide sequence ID" value="NZ_JAAOIV010000013.1"/>
</dbReference>
<evidence type="ECO:0000256" key="5">
    <source>
        <dbReference type="ARBA" id="ARBA00022801"/>
    </source>
</evidence>
<dbReference type="GO" id="GO:0008413">
    <property type="term" value="F:8-oxo-7,8-dihydroguanosine triphosphate pyrophosphatase activity"/>
    <property type="evidence" value="ECO:0007669"/>
    <property type="project" value="InterPro"/>
</dbReference>
<comment type="catalytic activity">
    <reaction evidence="9">
        <text>8-oxo-dGTP + H2O = 8-oxo-dGMP + diphosphate + H(+)</text>
        <dbReference type="Rhea" id="RHEA:31575"/>
        <dbReference type="ChEBI" id="CHEBI:15377"/>
        <dbReference type="ChEBI" id="CHEBI:15378"/>
        <dbReference type="ChEBI" id="CHEBI:33019"/>
        <dbReference type="ChEBI" id="CHEBI:63224"/>
        <dbReference type="ChEBI" id="CHEBI:77896"/>
    </reaction>
    <physiologicalReaction direction="left-to-right" evidence="9">
        <dbReference type="Rhea" id="RHEA:31576"/>
    </physiologicalReaction>
</comment>
<comment type="catalytic activity">
    <reaction evidence="8">
        <text>2-oxo-dATP + H2O = 2-oxo-dAMP + diphosphate + H(+)</text>
        <dbReference type="Rhea" id="RHEA:31583"/>
        <dbReference type="ChEBI" id="CHEBI:15377"/>
        <dbReference type="ChEBI" id="CHEBI:15378"/>
        <dbReference type="ChEBI" id="CHEBI:33019"/>
        <dbReference type="ChEBI" id="CHEBI:63212"/>
        <dbReference type="ChEBI" id="CHEBI:77897"/>
        <dbReference type="EC" id="3.6.1.56"/>
    </reaction>
    <physiologicalReaction direction="left-to-right" evidence="8">
        <dbReference type="Rhea" id="RHEA:31584"/>
    </physiologicalReaction>
</comment>
<comment type="caution">
    <text evidence="23">The sequence shown here is derived from an EMBL/GenBank/DDBJ whole genome shotgun (WGS) entry which is preliminary data.</text>
</comment>
<dbReference type="GO" id="GO:0042262">
    <property type="term" value="P:DNA protection"/>
    <property type="evidence" value="ECO:0007669"/>
    <property type="project" value="InterPro"/>
</dbReference>
<evidence type="ECO:0000256" key="11">
    <source>
        <dbReference type="ARBA" id="ARBA00026103"/>
    </source>
</evidence>
<dbReference type="InterPro" id="IPR015797">
    <property type="entry name" value="NUDIX_hydrolase-like_dom_sf"/>
</dbReference>
<evidence type="ECO:0000259" key="22">
    <source>
        <dbReference type="PROSITE" id="PS51462"/>
    </source>
</evidence>
<dbReference type="GO" id="GO:0005737">
    <property type="term" value="C:cytoplasm"/>
    <property type="evidence" value="ECO:0007669"/>
    <property type="project" value="TreeGrafter"/>
</dbReference>
<dbReference type="EC" id="3.6.1.56" evidence="11"/>
<comment type="catalytic activity">
    <reaction evidence="20">
        <text>N(6)-methyl-dATP + H2O = N(6)-methyl-dAMP + diphosphate + H(+)</text>
        <dbReference type="Rhea" id="RHEA:67604"/>
        <dbReference type="ChEBI" id="CHEBI:15377"/>
        <dbReference type="ChEBI" id="CHEBI:15378"/>
        <dbReference type="ChEBI" id="CHEBI:33019"/>
        <dbReference type="ChEBI" id="CHEBI:169976"/>
        <dbReference type="ChEBI" id="CHEBI:172872"/>
    </reaction>
    <physiologicalReaction direction="left-to-right" evidence="20">
        <dbReference type="Rhea" id="RHEA:67605"/>
    </physiologicalReaction>
</comment>
<dbReference type="GO" id="GO:0008828">
    <property type="term" value="F:dATP diphosphatase activity"/>
    <property type="evidence" value="ECO:0007669"/>
    <property type="project" value="UniProtKB-EC"/>
</dbReference>
<keyword evidence="4" id="KW-0479">Metal-binding</keyword>
<evidence type="ECO:0000256" key="16">
    <source>
        <dbReference type="ARBA" id="ARBA00031927"/>
    </source>
</evidence>
<comment type="catalytic activity">
    <reaction evidence="10">
        <text>2-oxo-ATP + H2O = 2-oxo-AMP + diphosphate + H(+)</text>
        <dbReference type="Rhea" id="RHEA:67392"/>
        <dbReference type="ChEBI" id="CHEBI:15377"/>
        <dbReference type="ChEBI" id="CHEBI:15378"/>
        <dbReference type="ChEBI" id="CHEBI:33019"/>
        <dbReference type="ChEBI" id="CHEBI:71395"/>
        <dbReference type="ChEBI" id="CHEBI:172878"/>
    </reaction>
    <physiologicalReaction direction="left-to-right" evidence="10">
        <dbReference type="Rhea" id="RHEA:67393"/>
    </physiologicalReaction>
</comment>
<dbReference type="PANTHER" id="PTHR43758">
    <property type="entry name" value="7,8-DIHYDRO-8-OXOGUANINE TRIPHOSPHATASE"/>
    <property type="match status" value="1"/>
</dbReference>
<dbReference type="Pfam" id="PF00293">
    <property type="entry name" value="NUDIX"/>
    <property type="match status" value="1"/>
</dbReference>
<evidence type="ECO:0000256" key="14">
    <source>
        <dbReference type="ARBA" id="ARBA00030634"/>
    </source>
</evidence>
<dbReference type="EMBL" id="JAAOIV010000013">
    <property type="protein sequence ID" value="NHN57158.1"/>
    <property type="molecule type" value="Genomic_DNA"/>
</dbReference>
<evidence type="ECO:0000256" key="6">
    <source>
        <dbReference type="ARBA" id="ARBA00022842"/>
    </source>
</evidence>
<dbReference type="InterPro" id="IPR003563">
    <property type="entry name" value="8ODP"/>
</dbReference>
<evidence type="ECO:0000256" key="2">
    <source>
        <dbReference type="ARBA" id="ARBA00005582"/>
    </source>
</evidence>
<dbReference type="PROSITE" id="PS51462">
    <property type="entry name" value="NUDIX"/>
    <property type="match status" value="1"/>
</dbReference>
<evidence type="ECO:0000256" key="12">
    <source>
        <dbReference type="ARBA" id="ARBA00026218"/>
    </source>
</evidence>
<keyword evidence="6" id="KW-0460">Magnesium</keyword>
<comment type="catalytic activity">
    <reaction evidence="7">
        <text>8-oxo-dATP + H2O = 8-oxo-dAMP + diphosphate + H(+)</text>
        <dbReference type="Rhea" id="RHEA:65396"/>
        <dbReference type="ChEBI" id="CHEBI:15377"/>
        <dbReference type="ChEBI" id="CHEBI:15378"/>
        <dbReference type="ChEBI" id="CHEBI:33019"/>
        <dbReference type="ChEBI" id="CHEBI:71361"/>
        <dbReference type="ChEBI" id="CHEBI:172871"/>
    </reaction>
    <physiologicalReaction direction="left-to-right" evidence="7">
        <dbReference type="Rhea" id="RHEA:65397"/>
    </physiologicalReaction>
</comment>
<dbReference type="CDD" id="cd03427">
    <property type="entry name" value="NUDIX_MTH1_Nudt1"/>
    <property type="match status" value="1"/>
</dbReference>
<keyword evidence="5" id="KW-0378">Hydrolase</keyword>
<evidence type="ECO:0000256" key="15">
    <source>
        <dbReference type="ARBA" id="ARBA00030682"/>
    </source>
</evidence>
<comment type="function">
    <text evidence="21">Oxidized purine nucleoside triphosphate hydrolase which is a prominent sanitizer of the oxidized nucleotide pool. Catalyzes the hydrolysis of 2-oxo-dATP (2-hydroxy-dATP) into 2-oxo-dAMP. Also has a significant hydrolase activity toward 2-oxo-ATP, 8-oxo-dGTP and 8-oxo-dATP. Through the hydrolysis of oxidized purine nucleoside triphosphates, prevents their incorporation into DNA and the subsequent transversions A:T to C:G and G:C to T:A. Also catalyzes the hydrolysis of methylated purine nucleoside triphosphate preventing their integration into DNA. Through this antimutagenic activity protects cells from oxidative stress.</text>
</comment>
<evidence type="ECO:0000256" key="17">
    <source>
        <dbReference type="ARBA" id="ARBA00032071"/>
    </source>
</evidence>
<comment type="catalytic activity">
    <reaction evidence="18">
        <text>N(6)-methyl-ATP + H2O = N(6)-methyl-AMP + diphosphate + H(+)</text>
        <dbReference type="Rhea" id="RHEA:67608"/>
        <dbReference type="ChEBI" id="CHEBI:15377"/>
        <dbReference type="ChEBI" id="CHEBI:15378"/>
        <dbReference type="ChEBI" id="CHEBI:33019"/>
        <dbReference type="ChEBI" id="CHEBI:144842"/>
        <dbReference type="ChEBI" id="CHEBI:172873"/>
    </reaction>
    <physiologicalReaction direction="left-to-right" evidence="18">
        <dbReference type="Rhea" id="RHEA:67609"/>
    </physiologicalReaction>
</comment>
<dbReference type="PROSITE" id="PS00893">
    <property type="entry name" value="NUDIX_BOX"/>
    <property type="match status" value="1"/>
</dbReference>
<protein>
    <recommendedName>
        <fullName evidence="12">Oxidized purine nucleoside triphosphate hydrolase</fullName>
        <ecNumber evidence="11">3.6.1.56</ecNumber>
    </recommendedName>
    <alternativeName>
        <fullName evidence="16">2-hydroxy-dATP diphosphatase</fullName>
    </alternativeName>
    <alternativeName>
        <fullName evidence="15">7,8-dihydro-8-oxoguanine triphosphatase</fullName>
    </alternativeName>
    <alternativeName>
        <fullName evidence="14">8-oxo-dGTPase</fullName>
    </alternativeName>
    <alternativeName>
        <fullName evidence="17">Methylated purine nucleoside triphosphate hydrolase</fullName>
    </alternativeName>
    <alternativeName>
        <fullName evidence="13">Nucleoside diphosphate-linked moiety X motif 1</fullName>
    </alternativeName>
</protein>
<evidence type="ECO:0000256" key="7">
    <source>
        <dbReference type="ARBA" id="ARBA00024448"/>
    </source>
</evidence>
<dbReference type="InterPro" id="IPR000086">
    <property type="entry name" value="NUDIX_hydrolase_dom"/>
</dbReference>
<dbReference type="AlphaFoldDB" id="A0A967B2L7"/>
<comment type="similarity">
    <text evidence="2">Belongs to the Nudix hydrolase family.</text>
</comment>
<evidence type="ECO:0000256" key="10">
    <source>
        <dbReference type="ARBA" id="ARBA00024596"/>
    </source>
</evidence>
<evidence type="ECO:0000256" key="19">
    <source>
        <dbReference type="ARBA" id="ARBA00048894"/>
    </source>
</evidence>
<proteinExistence type="inferred from homology"/>
<comment type="cofactor">
    <cofactor evidence="1">
        <name>Mg(2+)</name>
        <dbReference type="ChEBI" id="CHEBI:18420"/>
    </cofactor>
</comment>